<comment type="caution">
    <text evidence="9">The sequence shown here is derived from an EMBL/GenBank/DDBJ whole genome shotgun (WGS) entry which is preliminary data.</text>
</comment>
<feature type="domain" description="B-block binding subunit of TFIIIC" evidence="7">
    <location>
        <begin position="182"/>
        <end position="256"/>
    </location>
</feature>
<dbReference type="EMBL" id="JAFIRN010000002">
    <property type="protein sequence ID" value="KAG5854560.1"/>
    <property type="molecule type" value="Genomic_DNA"/>
</dbReference>
<feature type="region of interest" description="Disordered" evidence="6">
    <location>
        <begin position="731"/>
        <end position="787"/>
    </location>
</feature>
<feature type="compositionally biased region" description="Basic residues" evidence="6">
    <location>
        <begin position="1837"/>
        <end position="1858"/>
    </location>
</feature>
<dbReference type="Pfam" id="PF24101">
    <property type="entry name" value="WHD_GTF3C1"/>
    <property type="match status" value="1"/>
</dbReference>
<evidence type="ECO:0000313" key="10">
    <source>
        <dbReference type="Proteomes" id="UP001044222"/>
    </source>
</evidence>
<dbReference type="GO" id="GO:0003677">
    <property type="term" value="F:DNA binding"/>
    <property type="evidence" value="ECO:0007669"/>
    <property type="project" value="UniProtKB-KW"/>
</dbReference>
<dbReference type="GO" id="GO:0006384">
    <property type="term" value="P:transcription initiation at RNA polymerase III promoter"/>
    <property type="evidence" value="ECO:0007669"/>
    <property type="project" value="InterPro"/>
</dbReference>
<name>A0A9D3MWE1_ANGAN</name>
<organism evidence="9 10">
    <name type="scientific">Anguilla anguilla</name>
    <name type="common">European freshwater eel</name>
    <name type="synonym">Muraena anguilla</name>
    <dbReference type="NCBI Taxonomy" id="7936"/>
    <lineage>
        <taxon>Eukaryota</taxon>
        <taxon>Metazoa</taxon>
        <taxon>Chordata</taxon>
        <taxon>Craniata</taxon>
        <taxon>Vertebrata</taxon>
        <taxon>Euteleostomi</taxon>
        <taxon>Actinopterygii</taxon>
        <taxon>Neopterygii</taxon>
        <taxon>Teleostei</taxon>
        <taxon>Anguilliformes</taxon>
        <taxon>Anguillidae</taxon>
        <taxon>Anguilla</taxon>
    </lineage>
</organism>
<dbReference type="InterPro" id="IPR056467">
    <property type="entry name" value="eWH_GTF3C1"/>
</dbReference>
<evidence type="ECO:0000256" key="2">
    <source>
        <dbReference type="ARBA" id="ARBA00022553"/>
    </source>
</evidence>
<feature type="region of interest" description="Disordered" evidence="6">
    <location>
        <begin position="1178"/>
        <end position="1223"/>
    </location>
</feature>
<comment type="subcellular location">
    <subcellularLocation>
        <location evidence="1">Nucleus</location>
    </subcellularLocation>
</comment>
<dbReference type="InterPro" id="IPR035625">
    <property type="entry name" value="Tfc3-like_eWH"/>
</dbReference>
<feature type="compositionally biased region" description="Basic residues" evidence="6">
    <location>
        <begin position="1190"/>
        <end position="1223"/>
    </location>
</feature>
<feature type="compositionally biased region" description="Acidic residues" evidence="6">
    <location>
        <begin position="351"/>
        <end position="361"/>
    </location>
</feature>
<feature type="compositionally biased region" description="Basic and acidic residues" evidence="6">
    <location>
        <begin position="1924"/>
        <end position="1938"/>
    </location>
</feature>
<evidence type="ECO:0000313" key="9">
    <source>
        <dbReference type="EMBL" id="KAG5854560.1"/>
    </source>
</evidence>
<evidence type="ECO:0000259" key="7">
    <source>
        <dbReference type="Pfam" id="PF04182"/>
    </source>
</evidence>
<proteinExistence type="predicted"/>
<feature type="region of interest" description="Disordered" evidence="6">
    <location>
        <begin position="457"/>
        <end position="559"/>
    </location>
</feature>
<dbReference type="GO" id="GO:0000127">
    <property type="term" value="C:transcription factor TFIIIC complex"/>
    <property type="evidence" value="ECO:0007669"/>
    <property type="project" value="InterPro"/>
</dbReference>
<evidence type="ECO:0000256" key="5">
    <source>
        <dbReference type="ARBA" id="ARBA00023242"/>
    </source>
</evidence>
<gene>
    <name evidence="9" type="ORF">ANANG_G00039100</name>
</gene>
<dbReference type="PANTHER" id="PTHR15180">
    <property type="entry name" value="GENERAL TRANSCRIPTION FACTOR 3C POLYPEPTIDE 1"/>
    <property type="match status" value="1"/>
</dbReference>
<dbReference type="GO" id="GO:0005634">
    <property type="term" value="C:nucleus"/>
    <property type="evidence" value="ECO:0007669"/>
    <property type="project" value="UniProtKB-SubCell"/>
</dbReference>
<dbReference type="InterPro" id="IPR044210">
    <property type="entry name" value="Tfc3-like"/>
</dbReference>
<feature type="region of interest" description="Disordered" evidence="6">
    <location>
        <begin position="350"/>
        <end position="370"/>
    </location>
</feature>
<evidence type="ECO:0000256" key="6">
    <source>
        <dbReference type="SAM" id="MobiDB-lite"/>
    </source>
</evidence>
<dbReference type="PANTHER" id="PTHR15180:SF1">
    <property type="entry name" value="GENERAL TRANSCRIPTION FACTOR 3C POLYPEPTIDE 1"/>
    <property type="match status" value="1"/>
</dbReference>
<evidence type="ECO:0000259" key="8">
    <source>
        <dbReference type="Pfam" id="PF24101"/>
    </source>
</evidence>
<keyword evidence="10" id="KW-1185">Reference proteome</keyword>
<feature type="region of interest" description="Disordered" evidence="6">
    <location>
        <begin position="818"/>
        <end position="865"/>
    </location>
</feature>
<feature type="compositionally biased region" description="Low complexity" evidence="6">
    <location>
        <begin position="830"/>
        <end position="842"/>
    </location>
</feature>
<feature type="region of interest" description="Disordered" evidence="6">
    <location>
        <begin position="1053"/>
        <end position="1076"/>
    </location>
</feature>
<keyword evidence="4" id="KW-0804">Transcription</keyword>
<keyword evidence="2" id="KW-0597">Phosphoprotein</keyword>
<dbReference type="InterPro" id="IPR007309">
    <property type="entry name" value="TFIIIC_Bblock-bd"/>
</dbReference>
<dbReference type="Pfam" id="PF04182">
    <property type="entry name" value="B-block_TFIIIC"/>
    <property type="match status" value="1"/>
</dbReference>
<evidence type="ECO:0000256" key="1">
    <source>
        <dbReference type="ARBA" id="ARBA00004123"/>
    </source>
</evidence>
<feature type="compositionally biased region" description="Polar residues" evidence="6">
    <location>
        <begin position="501"/>
        <end position="517"/>
    </location>
</feature>
<accession>A0A9D3MWE1</accession>
<protein>
    <recommendedName>
        <fullName evidence="11">B-block binding subunit of TFIIIC domain-containing protein</fullName>
    </recommendedName>
</protein>
<reference evidence="9" key="1">
    <citation type="submission" date="2021-01" db="EMBL/GenBank/DDBJ databases">
        <title>A chromosome-scale assembly of European eel, Anguilla anguilla.</title>
        <authorList>
            <person name="Henkel C."/>
            <person name="Jong-Raadsen S.A."/>
            <person name="Dufour S."/>
            <person name="Weltzien F.-A."/>
            <person name="Palstra A.P."/>
            <person name="Pelster B."/>
            <person name="Spaink H.P."/>
            <person name="Van Den Thillart G.E."/>
            <person name="Jansen H."/>
            <person name="Zahm M."/>
            <person name="Klopp C."/>
            <person name="Cedric C."/>
            <person name="Louis A."/>
            <person name="Berthelot C."/>
            <person name="Parey E."/>
            <person name="Roest Crollius H."/>
            <person name="Montfort J."/>
            <person name="Robinson-Rechavi M."/>
            <person name="Bucao C."/>
            <person name="Bouchez O."/>
            <person name="Gislard M."/>
            <person name="Lluch J."/>
            <person name="Milhes M."/>
            <person name="Lampietro C."/>
            <person name="Lopez Roques C."/>
            <person name="Donnadieu C."/>
            <person name="Braasch I."/>
            <person name="Desvignes T."/>
            <person name="Postlethwait J."/>
            <person name="Bobe J."/>
            <person name="Guiguen Y."/>
            <person name="Dirks R."/>
        </authorList>
    </citation>
    <scope>NUCLEOTIDE SEQUENCE</scope>
    <source>
        <strain evidence="9">Tag_6206</strain>
        <tissue evidence="9">Liver</tissue>
    </source>
</reference>
<evidence type="ECO:0000256" key="3">
    <source>
        <dbReference type="ARBA" id="ARBA00023125"/>
    </source>
</evidence>
<dbReference type="Proteomes" id="UP001044222">
    <property type="component" value="Unassembled WGS sequence"/>
</dbReference>
<evidence type="ECO:0008006" key="11">
    <source>
        <dbReference type="Google" id="ProtNLM"/>
    </source>
</evidence>
<evidence type="ECO:0000256" key="4">
    <source>
        <dbReference type="ARBA" id="ARBA00023163"/>
    </source>
</evidence>
<dbReference type="GO" id="GO:0042791">
    <property type="term" value="P:5S class rRNA transcription by RNA polymerase III"/>
    <property type="evidence" value="ECO:0007669"/>
    <property type="project" value="TreeGrafter"/>
</dbReference>
<feature type="domain" description="GTF3C1 extended winged-helix" evidence="8">
    <location>
        <begin position="617"/>
        <end position="725"/>
    </location>
</feature>
<dbReference type="CDD" id="cd16169">
    <property type="entry name" value="Tau138_eWH"/>
    <property type="match status" value="1"/>
</dbReference>
<sequence>MKRKAQCRRSNVKNVTSVGQAVGARRCSKLATPTLAQRVTLVLWKSLSNIRATMDALQMLIDEVALEGKGRNSKLFDRFAEIDPETGIQEVRRATPSPDIPEDCYPVKVIQENEDGIQGSCPFFEERKNITSQVRTVDFKPCSSLEDAIDKWGEKLVMVASQKVRFRTLIGCEGDPDLKLSDHSYCILERLGRARWQGELQRDLHSRIFKTDAGKMHYLRKSLDKNGLITLQSHVIRMANGGQQYSILILLKRFHVDRRSKYDILMEKTSNILSVCPKNIGAMIKLREQLCVCERTFKRVYQYMMAAKLVQIVSVPLEELNPNAGPCKTKRGTDIMVRCIKLLREYRKKEEEDEDENDEDDCYRNQPNSEGPIRELDTLVQAYEIIVSSGTKGISQSALRGLMNVGKLEGRMICRHLERNNMIKGFMEDEGRQRTIKYISKTFVEQSDLNRQFVKEKARSEQLRTGKTADVSEVEVSLSPPAEDVSMAEEEQMLSEQQQQPTPKGSSSKKPAKNSKQPFKEKSLKPTPLKQTKLDFPILQSTPIKPFTPKRVRGSQTKRVVQDLDQGDTSLDTTCSQSAHSSNVNDTSVTIVEQVIGQKESRLLKSGKCSQRMPHSHQTYRLLKRKNLIIETIRSVKLIDSLHSLQKMIVEEEKQDGVSTRCCKKSIMRLLRSLSREGMLKLFCTTIIQDGISKKVEFVVHPSVTPDDPLVKSAIEQIRFRISSSYSQQRMKVPQANVEEENQQGDDTKGKKKGAGPQKTPVSRTKGKAQAKEKSFRPSIVPGLGRSLGFQPKIPRLKLVHLFLWYLIYGHPLRRSSADEEGEEGKRNESANQSSESQSSNQTEDKASTPDPHLSGTAGDKDGAVSETKNDQIKVYVDELTWRRYIPPTPLHREFSYGWALTSDMLLSLPLSVFVQIIQVSHQVDGLDAFLSDPVKQHYLIRFLPGEIKKQLLYKRRYIFSFHECMQRLCYMGLMQFGPIEKFQDKDQIFVYLRKKATIVDTTTCEPHYNLAMSSRPFEHRRYVFDTLQDVENYWFDLQCVCLNTPLGVIRGPRRRGQATGAEEEEAEPAEQMRPDEKYSRLAYTLKGSAEVTDDGAIPGDGKGAGGLDSAFFSHLKRNWIWMSYLLCKPRTPGSSYDSNPTLRLNNLLSKHLLPLSMPSGSRTDPRLPVMEEKIQVTVESSDRNSRVAGGKKQKRKKQKKEPAKQAKRKKKVGNPPKKRARLPFHDEADLSALKRMTRQRVTWTVREDSLLMLCRVASHFLNRKIKKPFVPWQVVRDQLHAQFEESLDKTSLSVGRRSRYIMKNPQTFLNFKICLAEVYQDKSLVEDFQNRSNNYEDSEVCASEFKEFVATLRQKFSTDSGDCSFEIPDSKEDLFKRFKVYAIGEDSEENMKDTLTSVEDIHSLVLNNLIQSTLVLSTIQMKSCRSFQTFHIYSRYKQELLYRAFLKCQKQGLVNRRRVHKIFGPKKCRALPFLPMSYQLSQTYYRCFTWRIPNTICTEAFEFLETLRSCGKDDRPNKFVFQNQETSETEPEPESDMVLFPLDGSGGACVICMSLMVLGLLSVELTIPDQIVVVDSTLVENELIKSAGKDVAEDDEDDDMEEGEGKKKFEVNPRQASRTNYLLMRGLSVPGIVSMRNLNTCDNVVVNSCTMRVKLRNTPAHALFSSDWDGSLIDGGLQGEACLPKLFTYLMRRSADSGASESFSDRCVNAYGYSAEDLRAALDIRAALEAAGSFGCDRLELSRSFSALEEARDGRTRTFHQYLQDLVNLEEVLVVGGKTVRVVAVKYADPWLVHTQTAERQPSRSKDPSSQKLTPRKRTRPQGGEEQQAPRGKGPPWKRRRKRLPERRGVSVKRRSQRALTHPREWNSPNNAGTGAQMEDAAKGEAPTWEGGEGPGGALPDEASPLPPSPVGDPPAQSSESTDAEHTQTKDGNDSHVESAFDKVSFISRPWRIVDGSLNKPVCKGMLESLLSHIMSKPGLPESALVEHYRGVLQPVVLLDLLQGLEEMGCVRKRYMMGRPRASLFSPARAAEVKDEGVKLRDNATAFYEPEVDCCLRLSKVFPHEANWNKWVPFIHS</sequence>
<keyword evidence="3" id="KW-0238">DNA-binding</keyword>
<feature type="region of interest" description="Disordered" evidence="6">
    <location>
        <begin position="1797"/>
        <end position="1938"/>
    </location>
</feature>
<keyword evidence="5" id="KW-0539">Nucleus</keyword>